<proteinExistence type="predicted"/>
<reference evidence="1 2" key="1">
    <citation type="submission" date="2018-12" db="EMBL/GenBank/DDBJ databases">
        <title>Complete genome sequence of Flaviflexus sp. H23T48.</title>
        <authorList>
            <person name="Bae J.-W."/>
            <person name="Lee J.-Y."/>
        </authorList>
    </citation>
    <scope>NUCLEOTIDE SEQUENCE [LARGE SCALE GENOMIC DNA]</scope>
    <source>
        <strain evidence="1 2">H23T48</strain>
    </source>
</reference>
<evidence type="ECO:0000313" key="2">
    <source>
        <dbReference type="Proteomes" id="UP000280344"/>
    </source>
</evidence>
<sequence length="102" mass="11332">MAAKKTKKFVRKTEKKIEMVSFTLPEIYGDAEFVLPDTDQMPIKAQRMIRRNDANGIIEFLQDAGVDAETIDAIDALDAAEFVELSKAWGEASGIDLPKSRA</sequence>
<dbReference type="AlphaFoldDB" id="A0A3S9PZ83"/>
<evidence type="ECO:0000313" key="1">
    <source>
        <dbReference type="EMBL" id="AZQ77669.1"/>
    </source>
</evidence>
<evidence type="ECO:0008006" key="3">
    <source>
        <dbReference type="Google" id="ProtNLM"/>
    </source>
</evidence>
<protein>
    <recommendedName>
        <fullName evidence="3">Phage tail assembly protein</fullName>
    </recommendedName>
</protein>
<dbReference type="KEGG" id="flh:EJ997_10275"/>
<dbReference type="RefSeq" id="WP_126704472.1">
    <property type="nucleotide sequence ID" value="NZ_CP034593.1"/>
</dbReference>
<dbReference type="EMBL" id="CP034593">
    <property type="protein sequence ID" value="AZQ77669.1"/>
    <property type="molecule type" value="Genomic_DNA"/>
</dbReference>
<gene>
    <name evidence="1" type="ORF">EJ997_10275</name>
</gene>
<organism evidence="1 2">
    <name type="scientific">Flaviflexus ciconiae</name>
    <dbReference type="NCBI Taxonomy" id="2496867"/>
    <lineage>
        <taxon>Bacteria</taxon>
        <taxon>Bacillati</taxon>
        <taxon>Actinomycetota</taxon>
        <taxon>Actinomycetes</taxon>
        <taxon>Actinomycetales</taxon>
        <taxon>Actinomycetaceae</taxon>
        <taxon>Flaviflexus</taxon>
    </lineage>
</organism>
<dbReference type="Proteomes" id="UP000280344">
    <property type="component" value="Chromosome"/>
</dbReference>
<dbReference type="OrthoDB" id="9969655at2"/>
<accession>A0A3S9PZ83</accession>
<name>A0A3S9PZ83_9ACTO</name>
<keyword evidence="2" id="KW-1185">Reference proteome</keyword>